<comment type="similarity">
    <text evidence="2 8">Belongs to the ferrochelatase family.</text>
</comment>
<dbReference type="GO" id="GO:0006783">
    <property type="term" value="P:heme biosynthetic process"/>
    <property type="evidence" value="ECO:0007669"/>
    <property type="project" value="UniProtKB-UniRule"/>
</dbReference>
<comment type="caution">
    <text evidence="9">The sequence shown here is derived from an EMBL/GenBank/DDBJ whole genome shotgun (WGS) entry which is preliminary data.</text>
</comment>
<evidence type="ECO:0000256" key="1">
    <source>
        <dbReference type="ARBA" id="ARBA00004943"/>
    </source>
</evidence>
<evidence type="ECO:0000256" key="4">
    <source>
        <dbReference type="ARBA" id="ARBA00023133"/>
    </source>
</evidence>
<organism evidence="9 10">
    <name type="scientific">Folsomia candida</name>
    <name type="common">Springtail</name>
    <dbReference type="NCBI Taxonomy" id="158441"/>
    <lineage>
        <taxon>Eukaryota</taxon>
        <taxon>Metazoa</taxon>
        <taxon>Ecdysozoa</taxon>
        <taxon>Arthropoda</taxon>
        <taxon>Hexapoda</taxon>
        <taxon>Collembola</taxon>
        <taxon>Entomobryomorpha</taxon>
        <taxon>Isotomoidea</taxon>
        <taxon>Isotomidae</taxon>
        <taxon>Proisotominae</taxon>
        <taxon>Folsomia</taxon>
    </lineage>
</organism>
<name>A0A226F2A8_FOLCA</name>
<proteinExistence type="inferred from homology"/>
<dbReference type="EC" id="4.98.1.1" evidence="8"/>
<evidence type="ECO:0000256" key="8">
    <source>
        <dbReference type="RuleBase" id="RU000607"/>
    </source>
</evidence>
<gene>
    <name evidence="9" type="ORF">Fcan01_03987</name>
</gene>
<keyword evidence="4 8" id="KW-0350">Heme biosynthesis</keyword>
<dbReference type="UniPathway" id="UPA00252">
    <property type="reaction ID" value="UER00325"/>
</dbReference>
<comment type="pathway">
    <text evidence="1 8">Porphyrin-containing compound metabolism; protoheme biosynthesis; protoheme from protoporphyrin-IX: step 1/1.</text>
</comment>
<reference evidence="9 10" key="1">
    <citation type="submission" date="2015-12" db="EMBL/GenBank/DDBJ databases">
        <title>The genome of Folsomia candida.</title>
        <authorList>
            <person name="Faddeeva A."/>
            <person name="Derks M.F."/>
            <person name="Anvar Y."/>
            <person name="Smit S."/>
            <person name="Van Straalen N."/>
            <person name="Roelofs D."/>
        </authorList>
    </citation>
    <scope>NUCLEOTIDE SEQUENCE [LARGE SCALE GENOMIC DNA]</scope>
    <source>
        <strain evidence="9 10">VU population</strain>
        <tissue evidence="9">Whole body</tissue>
    </source>
</reference>
<dbReference type="NCBIfam" id="TIGR00109">
    <property type="entry name" value="hemH"/>
    <property type="match status" value="1"/>
</dbReference>
<evidence type="ECO:0000313" key="9">
    <source>
        <dbReference type="EMBL" id="OXA63902.1"/>
    </source>
</evidence>
<comment type="function">
    <text evidence="8">Catalyzes the ferrous insertion into protoporphyrin IX.</text>
</comment>
<evidence type="ECO:0000256" key="6">
    <source>
        <dbReference type="ARBA" id="ARBA00023244"/>
    </source>
</evidence>
<dbReference type="STRING" id="158441.A0A226F2A8"/>
<evidence type="ECO:0000313" key="10">
    <source>
        <dbReference type="Proteomes" id="UP000198287"/>
    </source>
</evidence>
<keyword evidence="5 8" id="KW-0456">Lyase</keyword>
<dbReference type="OrthoDB" id="1323at2759"/>
<dbReference type="PANTHER" id="PTHR11108">
    <property type="entry name" value="FERROCHELATASE"/>
    <property type="match status" value="1"/>
</dbReference>
<keyword evidence="6 8" id="KW-0627">Porphyrin biosynthesis</keyword>
<dbReference type="InterPro" id="IPR033659">
    <property type="entry name" value="Ferrochelatase_N"/>
</dbReference>
<sequence>MRWALTPGIIGVGWGLTGRQFFAGGRSAKPYSTAVLLLNMGGPAELGEVGPFLHRLFQDRDIMQLPMQTQVGAWLAKRRTPSIRAKYAEIGGGSPILKWTKIQGDLLCKELDSLSPSTAPHKPYVGFRYANPLTRSTLEEMERDGVKRAVAFSQYPQYSCATTGSSIHEIHKFYMDKKESSSIKWSVLDRWGTNPGFVAAVVERIKEQLPHFPQNQGPPVILFSAHSLPMKTVNRGDPYPVEVSATVELVMKTLGSTYPYRLVWQSKVGPIPWLRPSTEEAIKGLAAKKLRNILLVPIAFVNEHIETLHEMDIEYGSDLAKQVGVTIRRAQAPNDHPFFIKGMAECVVNHLREDVAVSPQLLMTCPLCTRETCGKTKMWLNTLNSFNQKQ</sequence>
<comment type="catalytic activity">
    <reaction evidence="7">
        <text>heme b + 2 H(+) = protoporphyrin IX + Fe(2+)</text>
        <dbReference type="Rhea" id="RHEA:22584"/>
        <dbReference type="ChEBI" id="CHEBI:15378"/>
        <dbReference type="ChEBI" id="CHEBI:29033"/>
        <dbReference type="ChEBI" id="CHEBI:57306"/>
        <dbReference type="ChEBI" id="CHEBI:60344"/>
        <dbReference type="EC" id="4.98.1.1"/>
    </reaction>
    <physiologicalReaction direction="right-to-left" evidence="7">
        <dbReference type="Rhea" id="RHEA:22586"/>
    </physiologicalReaction>
</comment>
<dbReference type="AlphaFoldDB" id="A0A226F2A8"/>
<dbReference type="CDD" id="cd03411">
    <property type="entry name" value="Ferrochelatase_N"/>
    <property type="match status" value="1"/>
</dbReference>
<dbReference type="GO" id="GO:0004325">
    <property type="term" value="F:ferrochelatase activity"/>
    <property type="evidence" value="ECO:0007669"/>
    <property type="project" value="UniProtKB-UniRule"/>
</dbReference>
<dbReference type="CDD" id="cd00419">
    <property type="entry name" value="Ferrochelatase_C"/>
    <property type="match status" value="1"/>
</dbReference>
<dbReference type="InterPro" id="IPR019772">
    <property type="entry name" value="Ferrochelatase_AS"/>
</dbReference>
<evidence type="ECO:0000256" key="2">
    <source>
        <dbReference type="ARBA" id="ARBA00007718"/>
    </source>
</evidence>
<comment type="subcellular location">
    <subcellularLocation>
        <location evidence="8">Mitochondrion inner membrane</location>
    </subcellularLocation>
</comment>
<dbReference type="PANTHER" id="PTHR11108:SF1">
    <property type="entry name" value="FERROCHELATASE, MITOCHONDRIAL"/>
    <property type="match status" value="1"/>
</dbReference>
<dbReference type="Gene3D" id="3.40.50.1400">
    <property type="match status" value="2"/>
</dbReference>
<dbReference type="OMA" id="DPYHCEC"/>
<dbReference type="InterPro" id="IPR001015">
    <property type="entry name" value="Ferrochelatase"/>
</dbReference>
<keyword evidence="8" id="KW-0496">Mitochondrion</keyword>
<protein>
    <recommendedName>
        <fullName evidence="8">Ferrochelatase</fullName>
        <ecNumber evidence="8">4.98.1.1</ecNumber>
    </recommendedName>
</protein>
<dbReference type="Proteomes" id="UP000198287">
    <property type="component" value="Unassembled WGS sequence"/>
</dbReference>
<keyword evidence="8" id="KW-0472">Membrane</keyword>
<keyword evidence="8" id="KW-0999">Mitochondrion inner membrane</keyword>
<dbReference type="Pfam" id="PF00762">
    <property type="entry name" value="Ferrochelatase"/>
    <property type="match status" value="1"/>
</dbReference>
<keyword evidence="3 8" id="KW-0408">Iron</keyword>
<dbReference type="PROSITE" id="PS00534">
    <property type="entry name" value="FERROCHELATASE"/>
    <property type="match status" value="1"/>
</dbReference>
<dbReference type="SUPFAM" id="SSF53800">
    <property type="entry name" value="Chelatase"/>
    <property type="match status" value="1"/>
</dbReference>
<dbReference type="EMBL" id="LNIX01000001">
    <property type="protein sequence ID" value="OXA63902.1"/>
    <property type="molecule type" value="Genomic_DNA"/>
</dbReference>
<evidence type="ECO:0000256" key="3">
    <source>
        <dbReference type="ARBA" id="ARBA00023004"/>
    </source>
</evidence>
<accession>A0A226F2A8</accession>
<dbReference type="GO" id="GO:0005743">
    <property type="term" value="C:mitochondrial inner membrane"/>
    <property type="evidence" value="ECO:0007669"/>
    <property type="project" value="UniProtKB-SubCell"/>
</dbReference>
<dbReference type="HAMAP" id="MF_00323">
    <property type="entry name" value="Ferrochelatase"/>
    <property type="match status" value="1"/>
</dbReference>
<evidence type="ECO:0000256" key="7">
    <source>
        <dbReference type="ARBA" id="ARBA00049915"/>
    </source>
</evidence>
<evidence type="ECO:0000256" key="5">
    <source>
        <dbReference type="ARBA" id="ARBA00023239"/>
    </source>
</evidence>
<dbReference type="InterPro" id="IPR033644">
    <property type="entry name" value="Ferrochelatase_C"/>
</dbReference>
<keyword evidence="10" id="KW-1185">Reference proteome</keyword>